<evidence type="ECO:0000313" key="3">
    <source>
        <dbReference type="Proteomes" id="UP000747110"/>
    </source>
</evidence>
<evidence type="ECO:0000313" key="2">
    <source>
        <dbReference type="EMBL" id="GIL93351.1"/>
    </source>
</evidence>
<sequence>TLALDSSLVSRHFLDKALSEGLVVIKLGARVSGLEACLRAGWRIRDYHVADSLAPAAATAVTNRVRQLRLMFPQQLLAKATLHPTGRFPTASSWTDTLLRDLGAHKPHQWLVIGAIPNLQDPQAAQLRQLIGALQRLHPRLLPGYLVEVPGDQRSDASFGSSHLTDLAAHGRHQHALATLYSNLTDARRLSKLMDASSTTVRPPPLAASLPSRHLPVPADVLSKPYLQCDTLGLAPLALPPGDLITMRLDSPTGPSTLSPAELACILDAPTDLVSGLPEALCHRLLTSGVTPGAAAHVFALAQALQLAYLTPHHMAVLKPRYTLTPMNPSDSALGGEGAMTTTALSTTGMWEPATSLTSAATAPTVRNCTALVADTCQALSRCGPTEARPGGGKLRWAQGATCLQGPGHVGEDVPGRHSAIQGWRSRAAELRHRVRRWAGRDSQPQRREEAPASNRATASQGPNDGV</sequence>
<feature type="non-terminal residue" evidence="2">
    <location>
        <position position="1"/>
    </location>
</feature>
<organism evidence="2 3">
    <name type="scientific">Volvox reticuliferus</name>
    <dbReference type="NCBI Taxonomy" id="1737510"/>
    <lineage>
        <taxon>Eukaryota</taxon>
        <taxon>Viridiplantae</taxon>
        <taxon>Chlorophyta</taxon>
        <taxon>core chlorophytes</taxon>
        <taxon>Chlorophyceae</taxon>
        <taxon>CS clade</taxon>
        <taxon>Chlamydomonadales</taxon>
        <taxon>Volvocaceae</taxon>
        <taxon>Volvox</taxon>
    </lineage>
</organism>
<feature type="region of interest" description="Disordered" evidence="1">
    <location>
        <begin position="435"/>
        <end position="467"/>
    </location>
</feature>
<feature type="compositionally biased region" description="Polar residues" evidence="1">
    <location>
        <begin position="455"/>
        <end position="467"/>
    </location>
</feature>
<proteinExistence type="predicted"/>
<name>A0A8J4FXL8_9CHLO</name>
<dbReference type="Proteomes" id="UP000747110">
    <property type="component" value="Unassembled WGS sequence"/>
</dbReference>
<evidence type="ECO:0000256" key="1">
    <source>
        <dbReference type="SAM" id="MobiDB-lite"/>
    </source>
</evidence>
<gene>
    <name evidence="2" type="ORF">Vretifemale_20753</name>
</gene>
<protein>
    <submittedName>
        <fullName evidence="2">Uncharacterized protein</fullName>
    </submittedName>
</protein>
<keyword evidence="3" id="KW-1185">Reference proteome</keyword>
<dbReference type="OrthoDB" id="543541at2759"/>
<dbReference type="EMBL" id="BNCP01000095">
    <property type="protein sequence ID" value="GIL93351.1"/>
    <property type="molecule type" value="Genomic_DNA"/>
</dbReference>
<dbReference type="AlphaFoldDB" id="A0A8J4FXL8"/>
<accession>A0A8J4FXL8</accession>
<reference evidence="2" key="1">
    <citation type="journal article" date="2021" name="Proc. Natl. Acad. Sci. U.S.A.">
        <title>Three genomes in the algal genus Volvox reveal the fate of a haploid sex-determining region after a transition to homothallism.</title>
        <authorList>
            <person name="Yamamoto K."/>
            <person name="Hamaji T."/>
            <person name="Kawai-Toyooka H."/>
            <person name="Matsuzaki R."/>
            <person name="Takahashi F."/>
            <person name="Nishimura Y."/>
            <person name="Kawachi M."/>
            <person name="Noguchi H."/>
            <person name="Minakuchi Y."/>
            <person name="Umen J.G."/>
            <person name="Toyoda A."/>
            <person name="Nozaki H."/>
        </authorList>
    </citation>
    <scope>NUCLEOTIDE SEQUENCE</scope>
    <source>
        <strain evidence="2">NIES-3786</strain>
    </source>
</reference>
<comment type="caution">
    <text evidence="2">The sequence shown here is derived from an EMBL/GenBank/DDBJ whole genome shotgun (WGS) entry which is preliminary data.</text>
</comment>